<comment type="caution">
    <text evidence="6">The sequence shown here is derived from an EMBL/GenBank/DDBJ whole genome shotgun (WGS) entry which is preliminary data.</text>
</comment>
<dbReference type="Pfam" id="PF00024">
    <property type="entry name" value="PAN_1"/>
    <property type="match status" value="1"/>
</dbReference>
<dbReference type="NCBIfam" id="NF040941">
    <property type="entry name" value="GGGWT_bact"/>
    <property type="match status" value="1"/>
</dbReference>
<dbReference type="EMBL" id="CALNXK010000071">
    <property type="protein sequence ID" value="CAH3143461.1"/>
    <property type="molecule type" value="Genomic_DNA"/>
</dbReference>
<evidence type="ECO:0008006" key="8">
    <source>
        <dbReference type="Google" id="ProtNLM"/>
    </source>
</evidence>
<evidence type="ECO:0000256" key="2">
    <source>
        <dbReference type="PROSITE-ProRule" id="PRU00076"/>
    </source>
</evidence>
<feature type="domain" description="EGF-like" evidence="3">
    <location>
        <begin position="89"/>
        <end position="127"/>
    </location>
</feature>
<accession>A0ABN8PGU0</accession>
<dbReference type="Proteomes" id="UP001159405">
    <property type="component" value="Unassembled WGS sequence"/>
</dbReference>
<evidence type="ECO:0000256" key="1">
    <source>
        <dbReference type="ARBA" id="ARBA00023157"/>
    </source>
</evidence>
<gene>
    <name evidence="6" type="ORF">PLOB_00043427</name>
</gene>
<proteinExistence type="predicted"/>
<feature type="disulfide bond" evidence="2">
    <location>
        <begin position="117"/>
        <end position="126"/>
    </location>
</feature>
<dbReference type="InterPro" id="IPR002181">
    <property type="entry name" value="Fibrinogen_a/b/g_C_dom"/>
</dbReference>
<dbReference type="Gene3D" id="2.10.25.10">
    <property type="entry name" value="Laminin"/>
    <property type="match status" value="1"/>
</dbReference>
<comment type="caution">
    <text evidence="2">Lacks conserved residue(s) required for the propagation of feature annotation.</text>
</comment>
<dbReference type="InterPro" id="IPR000742">
    <property type="entry name" value="EGF"/>
</dbReference>
<dbReference type="PANTHER" id="PTHR16146">
    <property type="entry name" value="INTELECTIN"/>
    <property type="match status" value="1"/>
</dbReference>
<dbReference type="PROSITE" id="PS50948">
    <property type="entry name" value="PAN"/>
    <property type="match status" value="1"/>
</dbReference>
<dbReference type="InterPro" id="IPR003609">
    <property type="entry name" value="Pan_app"/>
</dbReference>
<evidence type="ECO:0000259" key="4">
    <source>
        <dbReference type="PROSITE" id="PS50948"/>
    </source>
</evidence>
<dbReference type="SUPFAM" id="SSF57196">
    <property type="entry name" value="EGF/Laminin"/>
    <property type="match status" value="1"/>
</dbReference>
<dbReference type="Pfam" id="PF00147">
    <property type="entry name" value="Fibrinogen_C"/>
    <property type="match status" value="1"/>
</dbReference>
<name>A0ABN8PGU0_9CNID</name>
<reference evidence="6 7" key="1">
    <citation type="submission" date="2022-05" db="EMBL/GenBank/DDBJ databases">
        <authorList>
            <consortium name="Genoscope - CEA"/>
            <person name="William W."/>
        </authorList>
    </citation>
    <scope>NUCLEOTIDE SEQUENCE [LARGE SCALE GENOMIC DNA]</scope>
</reference>
<dbReference type="Gene3D" id="2.60.120.1000">
    <property type="match status" value="1"/>
</dbReference>
<evidence type="ECO:0000313" key="6">
    <source>
        <dbReference type="EMBL" id="CAH3143461.1"/>
    </source>
</evidence>
<organism evidence="6 7">
    <name type="scientific">Porites lobata</name>
    <dbReference type="NCBI Taxonomy" id="104759"/>
    <lineage>
        <taxon>Eukaryota</taxon>
        <taxon>Metazoa</taxon>
        <taxon>Cnidaria</taxon>
        <taxon>Anthozoa</taxon>
        <taxon>Hexacorallia</taxon>
        <taxon>Scleractinia</taxon>
        <taxon>Fungiina</taxon>
        <taxon>Poritidae</taxon>
        <taxon>Porites</taxon>
    </lineage>
</organism>
<dbReference type="PROSITE" id="PS00022">
    <property type="entry name" value="EGF_1"/>
    <property type="match status" value="1"/>
</dbReference>
<sequence length="362" mass="40554">TDGCRTLRFNPSLDGKFFDGHVIESSQEIMTKDDCELECFMNADCVSYNFGTNQTAGEKRGTVCELSDSTADIHPGDVKNRTGFSYTPAENTCVDNYCSPNSRCQTGFTDRGYRCVCDTGITGEFCETEIRLGEKANPGKSCKDILDNGAATDDGEYWIDPEKRGRPLKVYCDMTTDGGGWLLVTNILGMYETGSIQQSWAPASSYDEINNYNYGQNVGITASALGRLRLHLNFTQLRFHCSKQHGRTFHVITATNSKGEAVVQYFSGQTDTLPGSCDSFRRMNDDNSVLALNCALWGNDGRQHVGKWGHHDKKDATFRLYDHAAFIASSYHWHIVGDYWLCDDAINLFTKSARDFWKIFVR</sequence>
<dbReference type="InterPro" id="IPR036056">
    <property type="entry name" value="Fibrinogen-like_C"/>
</dbReference>
<feature type="disulfide bond" evidence="2">
    <location>
        <begin position="98"/>
        <end position="115"/>
    </location>
</feature>
<protein>
    <recommendedName>
        <fullName evidence="8">Fibrinogen C-terminal domain-containing protein</fullName>
    </recommendedName>
</protein>
<keyword evidence="1 2" id="KW-1015">Disulfide bond</keyword>
<keyword evidence="2" id="KW-0245">EGF-like domain</keyword>
<keyword evidence="7" id="KW-1185">Reference proteome</keyword>
<dbReference type="PROSITE" id="PS50026">
    <property type="entry name" value="EGF_3"/>
    <property type="match status" value="1"/>
</dbReference>
<dbReference type="PROSITE" id="PS51406">
    <property type="entry name" value="FIBRINOGEN_C_2"/>
    <property type="match status" value="1"/>
</dbReference>
<evidence type="ECO:0000259" key="3">
    <source>
        <dbReference type="PROSITE" id="PS50026"/>
    </source>
</evidence>
<feature type="domain" description="Fibrinogen C-terminal" evidence="5">
    <location>
        <begin position="133"/>
        <end position="184"/>
    </location>
</feature>
<evidence type="ECO:0000313" key="7">
    <source>
        <dbReference type="Proteomes" id="UP001159405"/>
    </source>
</evidence>
<feature type="domain" description="Apple" evidence="4">
    <location>
        <begin position="4"/>
        <end position="93"/>
    </location>
</feature>
<feature type="non-terminal residue" evidence="6">
    <location>
        <position position="1"/>
    </location>
</feature>
<dbReference type="SUPFAM" id="SSF56496">
    <property type="entry name" value="Fibrinogen C-terminal domain-like"/>
    <property type="match status" value="1"/>
</dbReference>
<evidence type="ECO:0000259" key="5">
    <source>
        <dbReference type="PROSITE" id="PS51406"/>
    </source>
</evidence>
<dbReference type="PANTHER" id="PTHR16146:SF46">
    <property type="entry name" value="INTELECTIN-1A-RELATED"/>
    <property type="match status" value="1"/>
</dbReference>